<dbReference type="PANTHER" id="PTHR46068:SF1">
    <property type="entry name" value="TRANSPOSASE IS30-LIKE HTH DOMAIN-CONTAINING PROTEIN"/>
    <property type="match status" value="1"/>
</dbReference>
<dbReference type="SUPFAM" id="SSF46689">
    <property type="entry name" value="Homeodomain-like"/>
    <property type="match status" value="1"/>
</dbReference>
<sequence>MKNSAISSKLGVPLRTVQKIVKQWREEGHVQTKPGRGRKRTVNTRRMRGIIKKRIERKDDRSLIKMAKELKISRKSVQMIVKNELGLRSYRPLNGQVLTEQAKQNRKEKCKKLRDFFKVRRKEDVLWSDEKVFTVEVAKNSQNHRQHLSPALKNTRKRKIGTRSQFPKSLIVWGGISALGKIPLLFIDKNVKINSKIYQEEILKKAVVHGNEIIPIFFLNRMGHLLIESKQRFSFSRPKSALF</sequence>
<dbReference type="Proteomes" id="UP000046392">
    <property type="component" value="Unplaced"/>
</dbReference>
<dbReference type="STRING" id="174720.A0A0N5BZM4"/>
<organism evidence="2 3">
    <name type="scientific">Strongyloides papillosus</name>
    <name type="common">Intestinal threadworm</name>
    <dbReference type="NCBI Taxonomy" id="174720"/>
    <lineage>
        <taxon>Eukaryota</taxon>
        <taxon>Metazoa</taxon>
        <taxon>Ecdysozoa</taxon>
        <taxon>Nematoda</taxon>
        <taxon>Chromadorea</taxon>
        <taxon>Rhabditida</taxon>
        <taxon>Tylenchina</taxon>
        <taxon>Panagrolaimomorpha</taxon>
        <taxon>Strongyloidoidea</taxon>
        <taxon>Strongyloididae</taxon>
        <taxon>Strongyloides</taxon>
    </lineage>
</organism>
<accession>A0A0N5BZM4</accession>
<dbReference type="GO" id="GO:0003676">
    <property type="term" value="F:nucleic acid binding"/>
    <property type="evidence" value="ECO:0007669"/>
    <property type="project" value="InterPro"/>
</dbReference>
<protein>
    <submittedName>
        <fullName evidence="3">Transposase</fullName>
    </submittedName>
</protein>
<proteinExistence type="predicted"/>
<dbReference type="GO" id="GO:0005634">
    <property type="term" value="C:nucleus"/>
    <property type="evidence" value="ECO:0007669"/>
    <property type="project" value="UniProtKB-SubCell"/>
</dbReference>
<keyword evidence="2" id="KW-1185">Reference proteome</keyword>
<dbReference type="Gene3D" id="1.10.10.10">
    <property type="entry name" value="Winged helix-like DNA-binding domain superfamily/Winged helix DNA-binding domain"/>
    <property type="match status" value="1"/>
</dbReference>
<dbReference type="InterPro" id="IPR036388">
    <property type="entry name" value="WH-like_DNA-bd_sf"/>
</dbReference>
<evidence type="ECO:0000313" key="3">
    <source>
        <dbReference type="WBParaSite" id="SPAL_0001121500.1"/>
    </source>
</evidence>
<comment type="subcellular location">
    <subcellularLocation>
        <location evidence="1">Nucleus</location>
    </subcellularLocation>
</comment>
<evidence type="ECO:0000256" key="1">
    <source>
        <dbReference type="ARBA" id="ARBA00004123"/>
    </source>
</evidence>
<dbReference type="InterPro" id="IPR009057">
    <property type="entry name" value="Homeodomain-like_sf"/>
</dbReference>
<name>A0A0N5BZM4_STREA</name>
<dbReference type="WBParaSite" id="SPAL_0001121500.1">
    <property type="protein sequence ID" value="SPAL_0001121500.1"/>
    <property type="gene ID" value="SPAL_0001121500"/>
</dbReference>
<dbReference type="Gene3D" id="3.30.420.10">
    <property type="entry name" value="Ribonuclease H-like superfamily/Ribonuclease H"/>
    <property type="match status" value="1"/>
</dbReference>
<dbReference type="InterPro" id="IPR036397">
    <property type="entry name" value="RNaseH_sf"/>
</dbReference>
<dbReference type="AlphaFoldDB" id="A0A0N5BZM4"/>
<evidence type="ECO:0000313" key="2">
    <source>
        <dbReference type="Proteomes" id="UP000046392"/>
    </source>
</evidence>
<dbReference type="PANTHER" id="PTHR46068">
    <property type="entry name" value="PROTEIN CBG27172"/>
    <property type="match status" value="1"/>
</dbReference>
<reference evidence="3" key="1">
    <citation type="submission" date="2017-02" db="UniProtKB">
        <authorList>
            <consortium name="WormBaseParasite"/>
        </authorList>
    </citation>
    <scope>IDENTIFICATION</scope>
</reference>